<dbReference type="RefSeq" id="XP_024085514.1">
    <property type="nucleotide sequence ID" value="XM_024229746.1"/>
</dbReference>
<evidence type="ECO:0000259" key="2">
    <source>
        <dbReference type="Pfam" id="PF13843"/>
    </source>
</evidence>
<dbReference type="Proteomes" id="UP000494040">
    <property type="component" value="Unassembled WGS sequence"/>
</dbReference>
<dbReference type="AlphaFoldDB" id="A0A8I6SRC6"/>
<evidence type="ECO:0000313" key="3">
    <source>
        <dbReference type="EnsemblMetazoa" id="XP_024085514.1"/>
    </source>
</evidence>
<protein>
    <recommendedName>
        <fullName evidence="2">PiggyBac transposable element-derived protein domain-containing protein</fullName>
    </recommendedName>
</protein>
<evidence type="ECO:0000313" key="4">
    <source>
        <dbReference type="Proteomes" id="UP000494040"/>
    </source>
</evidence>
<dbReference type="OrthoDB" id="6626671at2759"/>
<name>A0A8I6SRC6_CIMLE</name>
<dbReference type="KEGG" id="clec:112128015"/>
<dbReference type="EnsemblMetazoa" id="XM_024229746.1">
    <property type="protein sequence ID" value="XP_024085514.1"/>
    <property type="gene ID" value="LOC112128015"/>
</dbReference>
<accession>A0A8I6SRC6</accession>
<feature type="region of interest" description="Disordered" evidence="1">
    <location>
        <begin position="36"/>
        <end position="108"/>
    </location>
</feature>
<dbReference type="GeneID" id="112128015"/>
<dbReference type="InterPro" id="IPR029526">
    <property type="entry name" value="PGBD"/>
</dbReference>
<keyword evidence="4" id="KW-1185">Reference proteome</keyword>
<proteinExistence type="predicted"/>
<dbReference type="PANTHER" id="PTHR46599:SF3">
    <property type="entry name" value="PIGGYBAC TRANSPOSABLE ELEMENT-DERIVED PROTEIN 4"/>
    <property type="match status" value="1"/>
</dbReference>
<evidence type="ECO:0000256" key="1">
    <source>
        <dbReference type="SAM" id="MobiDB-lite"/>
    </source>
</evidence>
<dbReference type="PANTHER" id="PTHR46599">
    <property type="entry name" value="PIGGYBAC TRANSPOSABLE ELEMENT-DERIVED PROTEIN 4"/>
    <property type="match status" value="1"/>
</dbReference>
<reference evidence="3" key="1">
    <citation type="submission" date="2022-01" db="UniProtKB">
        <authorList>
            <consortium name="EnsemblMetazoa"/>
        </authorList>
    </citation>
    <scope>IDENTIFICATION</scope>
</reference>
<feature type="domain" description="PiggyBac transposable element-derived protein" evidence="2">
    <location>
        <begin position="232"/>
        <end position="506"/>
    </location>
</feature>
<sequence length="514" mass="58196">MSNDKISIIDPNFEDFVRSIILNEEDEELVKDLQTLTPGPSNLISIPGSGDQKTGGNSDIEFHDSDNDPDFTVDPVHEFSSESDTLSAGDISSDDDMRPPNSRPPSHIQIPEHYVAESEFVNTHPQLSSSTGFLQMELGESDDDMDYIISDDELNQAVSDWSDDEDTPLHMFDFPRINFDVTDDIPVTYLGKDDTEWYSEEPSRCIRTRAENTIRGLPGLRGPARTLGVKPSPIEVWKLYMDDQIMQEILLRTNNKLECERAKIDPHDKYKLRRLRPTNEAEIDALLAVFLLSAIMKGNTEDVGSLFSSGITGRPIFRAAMSEKRFEVLIACLRFDNPNTRAERRKVNRAAPILWVFEKFVENCKKLFAISELTCIDEMLIPFRGGTPFTVYMPSKPGKYGIKLMVLTDARNSYMYDAYIYSGKGSDGFGLTSEEKELKVPTQALIKLTNCIKNSGKNITADNYFCSVEACRELTRRKLTLVGTMRKNKKEIPQNFLHKKQGVSTVLYLDSMRI</sequence>
<dbReference type="OMA" id="RCIRTRA"/>
<organism evidence="3 4">
    <name type="scientific">Cimex lectularius</name>
    <name type="common">Bed bug</name>
    <name type="synonym">Acanthia lectularia</name>
    <dbReference type="NCBI Taxonomy" id="79782"/>
    <lineage>
        <taxon>Eukaryota</taxon>
        <taxon>Metazoa</taxon>
        <taxon>Ecdysozoa</taxon>
        <taxon>Arthropoda</taxon>
        <taxon>Hexapoda</taxon>
        <taxon>Insecta</taxon>
        <taxon>Pterygota</taxon>
        <taxon>Neoptera</taxon>
        <taxon>Paraneoptera</taxon>
        <taxon>Hemiptera</taxon>
        <taxon>Heteroptera</taxon>
        <taxon>Panheteroptera</taxon>
        <taxon>Cimicomorpha</taxon>
        <taxon>Cimicidae</taxon>
        <taxon>Cimex</taxon>
    </lineage>
</organism>
<dbReference type="Pfam" id="PF13843">
    <property type="entry name" value="DDE_Tnp_1_7"/>
    <property type="match status" value="1"/>
</dbReference>